<keyword evidence="2" id="KW-0472">Membrane</keyword>
<feature type="transmembrane region" description="Helical" evidence="2">
    <location>
        <begin position="53"/>
        <end position="77"/>
    </location>
</feature>
<gene>
    <name evidence="4" type="ORF">LTR84_011812</name>
</gene>
<evidence type="ECO:0000313" key="5">
    <source>
        <dbReference type="Proteomes" id="UP001358417"/>
    </source>
</evidence>
<feature type="transmembrane region" description="Helical" evidence="2">
    <location>
        <begin position="97"/>
        <end position="117"/>
    </location>
</feature>
<keyword evidence="2" id="KW-0812">Transmembrane</keyword>
<comment type="caution">
    <text evidence="4">The sequence shown here is derived from an EMBL/GenBank/DDBJ whole genome shotgun (WGS) entry which is preliminary data.</text>
</comment>
<feature type="domain" description="Rhodopsin" evidence="3">
    <location>
        <begin position="44"/>
        <end position="281"/>
    </location>
</feature>
<protein>
    <recommendedName>
        <fullName evidence="3">Rhodopsin domain-containing protein</fullName>
    </recommendedName>
</protein>
<feature type="compositionally biased region" description="Basic and acidic residues" evidence="1">
    <location>
        <begin position="345"/>
        <end position="357"/>
    </location>
</feature>
<name>A0AAV9NKQ1_9EURO</name>
<accession>A0AAV9NKQ1</accession>
<dbReference type="GeneID" id="89979962"/>
<dbReference type="AlphaFoldDB" id="A0AAV9NKQ1"/>
<feature type="compositionally biased region" description="Polar residues" evidence="1">
    <location>
        <begin position="317"/>
        <end position="330"/>
    </location>
</feature>
<feature type="transmembrane region" description="Helical" evidence="2">
    <location>
        <begin position="182"/>
        <end position="207"/>
    </location>
</feature>
<evidence type="ECO:0000259" key="3">
    <source>
        <dbReference type="Pfam" id="PF20684"/>
    </source>
</evidence>
<dbReference type="EMBL" id="JAVRRD010000006">
    <property type="protein sequence ID" value="KAK5057811.1"/>
    <property type="molecule type" value="Genomic_DNA"/>
</dbReference>
<dbReference type="InterPro" id="IPR049326">
    <property type="entry name" value="Rhodopsin_dom_fungi"/>
</dbReference>
<evidence type="ECO:0000256" key="1">
    <source>
        <dbReference type="SAM" id="MobiDB-lite"/>
    </source>
</evidence>
<evidence type="ECO:0000313" key="4">
    <source>
        <dbReference type="EMBL" id="KAK5057811.1"/>
    </source>
</evidence>
<keyword evidence="5" id="KW-1185">Reference proteome</keyword>
<feature type="transmembrane region" description="Helical" evidence="2">
    <location>
        <begin position="20"/>
        <end position="41"/>
    </location>
</feature>
<dbReference type="RefSeq" id="XP_064708929.1">
    <property type="nucleotide sequence ID" value="XM_064855340.1"/>
</dbReference>
<dbReference type="PANTHER" id="PTHR39614">
    <property type="entry name" value="INTEGRAL MEMBRANE PROTEIN"/>
    <property type="match status" value="1"/>
</dbReference>
<keyword evidence="2" id="KW-1133">Transmembrane helix</keyword>
<sequence length="386" mass="42178">MATVADENRFARVTPDNHAGSLWIASLLCLVYSIMTLALRAHLRWKMFGMDDYLAVAAVIFHVGEVAATIVGLDHGLGQSEELLSRSELAEASRSAFAAQILFMLSAAFAKASTLFLMMRLFNLSGPKSQSETRSRSLYILAVTILAVVGLWALLSIVAVSVQCTVSDFILADQAQCSHQFLRWQLITAFDVATECILVIVSIMIVWPVQLLFALKCQVVLAFAFRLPVAAISIVHLKYVSDYTISSNPGIALVPVLVLQQVQLSWSLIAATIPNLKSFVKSFSSGFGIQLDPSLTNAYGSGRNGRGTGYELGSIRPNGTSKSRSGTGSYNDIERPTALPQQMQDDGKNHPHARDQESITSAGSQDHIIRKDVQWKIHYETNNGRT</sequence>
<dbReference type="Pfam" id="PF20684">
    <property type="entry name" value="Fung_rhodopsin"/>
    <property type="match status" value="1"/>
</dbReference>
<evidence type="ECO:0000256" key="2">
    <source>
        <dbReference type="SAM" id="Phobius"/>
    </source>
</evidence>
<reference evidence="4 5" key="1">
    <citation type="submission" date="2023-08" db="EMBL/GenBank/DDBJ databases">
        <title>Black Yeasts Isolated from many extreme environments.</title>
        <authorList>
            <person name="Coleine C."/>
            <person name="Stajich J.E."/>
            <person name="Selbmann L."/>
        </authorList>
    </citation>
    <scope>NUCLEOTIDE SEQUENCE [LARGE SCALE GENOMIC DNA]</scope>
    <source>
        <strain evidence="4 5">CCFEE 5792</strain>
    </source>
</reference>
<organism evidence="4 5">
    <name type="scientific">Exophiala bonariae</name>
    <dbReference type="NCBI Taxonomy" id="1690606"/>
    <lineage>
        <taxon>Eukaryota</taxon>
        <taxon>Fungi</taxon>
        <taxon>Dikarya</taxon>
        <taxon>Ascomycota</taxon>
        <taxon>Pezizomycotina</taxon>
        <taxon>Eurotiomycetes</taxon>
        <taxon>Chaetothyriomycetidae</taxon>
        <taxon>Chaetothyriales</taxon>
        <taxon>Herpotrichiellaceae</taxon>
        <taxon>Exophiala</taxon>
    </lineage>
</organism>
<proteinExistence type="predicted"/>
<feature type="region of interest" description="Disordered" evidence="1">
    <location>
        <begin position="308"/>
        <end position="367"/>
    </location>
</feature>
<dbReference type="PANTHER" id="PTHR39614:SF2">
    <property type="entry name" value="INTEGRAL MEMBRANE PROTEIN"/>
    <property type="match status" value="1"/>
</dbReference>
<dbReference type="Proteomes" id="UP001358417">
    <property type="component" value="Unassembled WGS sequence"/>
</dbReference>
<feature type="transmembrane region" description="Helical" evidence="2">
    <location>
        <begin position="138"/>
        <end position="162"/>
    </location>
</feature>